<organism evidence="1 2">
    <name type="scientific">Micrococcus flavus</name>
    <dbReference type="NCBI Taxonomy" id="384602"/>
    <lineage>
        <taxon>Bacteria</taxon>
        <taxon>Bacillati</taxon>
        <taxon>Actinomycetota</taxon>
        <taxon>Actinomycetes</taxon>
        <taxon>Micrococcales</taxon>
        <taxon>Micrococcaceae</taxon>
        <taxon>Micrococcus</taxon>
    </lineage>
</organism>
<keyword evidence="2" id="KW-1185">Reference proteome</keyword>
<sequence length="217" mass="22134">MDGTHTQGRDDVGGSAGGPLTAGLLLAGEVFTAAELRVLAAHGAVEEVLPGVFRAVEGPAGPDERARALALLCAPVLAAGWTAIGPSAAWVHTGGAPPARLHAAVPHFHRHPAGGPGVPFTLMESDVAAGPRGPAPAEADVRPVAGVRVTTPARTVEDLLLTGDPDHTRRAARLIARHGAAGLRERLARPSRRPGAVGARRRLAQLLEALEGPARPA</sequence>
<evidence type="ECO:0000313" key="2">
    <source>
        <dbReference type="Proteomes" id="UP000560081"/>
    </source>
</evidence>
<accession>A0A7W7PA64</accession>
<dbReference type="Proteomes" id="UP000560081">
    <property type="component" value="Unassembled WGS sequence"/>
</dbReference>
<protein>
    <recommendedName>
        <fullName evidence="3">AbiEi antitoxin C-terminal domain-containing protein</fullName>
    </recommendedName>
</protein>
<proteinExistence type="predicted"/>
<dbReference type="AlphaFoldDB" id="A0A7W7PA64"/>
<evidence type="ECO:0008006" key="3">
    <source>
        <dbReference type="Google" id="ProtNLM"/>
    </source>
</evidence>
<dbReference type="RefSeq" id="WP_229667034.1">
    <property type="nucleotide sequence ID" value="NZ_BMLA01000001.1"/>
</dbReference>
<name>A0A7W7PA64_9MICC</name>
<reference evidence="1 2" key="1">
    <citation type="submission" date="2020-08" db="EMBL/GenBank/DDBJ databases">
        <title>Sequencing the genomes of 1000 actinobacteria strains.</title>
        <authorList>
            <person name="Klenk H.-P."/>
        </authorList>
    </citation>
    <scope>NUCLEOTIDE SEQUENCE [LARGE SCALE GENOMIC DNA]</scope>
    <source>
        <strain evidence="1 2">DSM 19079</strain>
    </source>
</reference>
<comment type="caution">
    <text evidence="1">The sequence shown here is derived from an EMBL/GenBank/DDBJ whole genome shotgun (WGS) entry which is preliminary data.</text>
</comment>
<gene>
    <name evidence="1" type="ORF">BJ976_000910</name>
</gene>
<evidence type="ECO:0000313" key="1">
    <source>
        <dbReference type="EMBL" id="MBB4882559.1"/>
    </source>
</evidence>
<dbReference type="EMBL" id="JACHMC010000001">
    <property type="protein sequence ID" value="MBB4882559.1"/>
    <property type="molecule type" value="Genomic_DNA"/>
</dbReference>